<reference evidence="2" key="1">
    <citation type="journal article" date="2014" name="Front. Microbiol.">
        <title>High frequency of phylogenetically diverse reductive dehalogenase-homologous genes in deep subseafloor sedimentary metagenomes.</title>
        <authorList>
            <person name="Kawai M."/>
            <person name="Futagami T."/>
            <person name="Toyoda A."/>
            <person name="Takaki Y."/>
            <person name="Nishi S."/>
            <person name="Hori S."/>
            <person name="Arai W."/>
            <person name="Tsubouchi T."/>
            <person name="Morono Y."/>
            <person name="Uchiyama I."/>
            <person name="Ito T."/>
            <person name="Fujiyama A."/>
            <person name="Inagaki F."/>
            <person name="Takami H."/>
        </authorList>
    </citation>
    <scope>NUCLEOTIDE SEQUENCE</scope>
    <source>
        <strain evidence="2">Expedition CK06-06</strain>
    </source>
</reference>
<proteinExistence type="predicted"/>
<keyword evidence="1" id="KW-0812">Transmembrane</keyword>
<organism evidence="2">
    <name type="scientific">marine sediment metagenome</name>
    <dbReference type="NCBI Taxonomy" id="412755"/>
    <lineage>
        <taxon>unclassified sequences</taxon>
        <taxon>metagenomes</taxon>
        <taxon>ecological metagenomes</taxon>
    </lineage>
</organism>
<dbReference type="AlphaFoldDB" id="X1ST62"/>
<name>X1ST62_9ZZZZ</name>
<evidence type="ECO:0000313" key="2">
    <source>
        <dbReference type="EMBL" id="GAI96123.1"/>
    </source>
</evidence>
<sequence length="55" mass="5378">GALGFTSASYVTASVIWALSATGGVIVGGGFRRGFPGPWDRLPGKGGILGGGQPC</sequence>
<gene>
    <name evidence="2" type="ORF">S12H4_35103</name>
</gene>
<keyword evidence="1" id="KW-1133">Transmembrane helix</keyword>
<comment type="caution">
    <text evidence="2">The sequence shown here is derived from an EMBL/GenBank/DDBJ whole genome shotgun (WGS) entry which is preliminary data.</text>
</comment>
<accession>X1ST62</accession>
<evidence type="ECO:0000256" key="1">
    <source>
        <dbReference type="SAM" id="Phobius"/>
    </source>
</evidence>
<protein>
    <submittedName>
        <fullName evidence="2">Uncharacterized protein</fullName>
    </submittedName>
</protein>
<dbReference type="EMBL" id="BARW01020821">
    <property type="protein sequence ID" value="GAI96123.1"/>
    <property type="molecule type" value="Genomic_DNA"/>
</dbReference>
<keyword evidence="1" id="KW-0472">Membrane</keyword>
<feature type="non-terminal residue" evidence="2">
    <location>
        <position position="1"/>
    </location>
</feature>
<feature type="transmembrane region" description="Helical" evidence="1">
    <location>
        <begin position="12"/>
        <end position="31"/>
    </location>
</feature>